<dbReference type="Proteomes" id="UP000681722">
    <property type="component" value="Unassembled WGS sequence"/>
</dbReference>
<accession>A0A815J716</accession>
<protein>
    <submittedName>
        <fullName evidence="2">Uncharacterized protein</fullName>
    </submittedName>
</protein>
<dbReference type="Proteomes" id="UP000682733">
    <property type="component" value="Unassembled WGS sequence"/>
</dbReference>
<dbReference type="EMBL" id="CAJNOK010019321">
    <property type="protein sequence ID" value="CAF1297456.1"/>
    <property type="molecule type" value="Genomic_DNA"/>
</dbReference>
<name>A0A815J716_9BILA</name>
<dbReference type="EMBL" id="CAJOBC010079971">
    <property type="protein sequence ID" value="CAF4271174.1"/>
    <property type="molecule type" value="Genomic_DNA"/>
</dbReference>
<comment type="caution">
    <text evidence="2">The sequence shown here is derived from an EMBL/GenBank/DDBJ whole genome shotgun (WGS) entry which is preliminary data.</text>
</comment>
<dbReference type="EMBL" id="CAJNOQ010016308">
    <property type="protein sequence ID" value="CAF1378424.1"/>
    <property type="molecule type" value="Genomic_DNA"/>
</dbReference>
<proteinExistence type="predicted"/>
<evidence type="ECO:0000313" key="1">
    <source>
        <dbReference type="EMBL" id="CAF1297456.1"/>
    </source>
</evidence>
<dbReference type="Proteomes" id="UP000663829">
    <property type="component" value="Unassembled WGS sequence"/>
</dbReference>
<dbReference type="AlphaFoldDB" id="A0A815J716"/>
<organism evidence="2 5">
    <name type="scientific">Didymodactylos carnosus</name>
    <dbReference type="NCBI Taxonomy" id="1234261"/>
    <lineage>
        <taxon>Eukaryota</taxon>
        <taxon>Metazoa</taxon>
        <taxon>Spiralia</taxon>
        <taxon>Gnathifera</taxon>
        <taxon>Rotifera</taxon>
        <taxon>Eurotatoria</taxon>
        <taxon>Bdelloidea</taxon>
        <taxon>Philodinida</taxon>
        <taxon>Philodinidae</taxon>
        <taxon>Didymodactylos</taxon>
    </lineage>
</organism>
<dbReference type="OrthoDB" id="10172074at2759"/>
<keyword evidence="5" id="KW-1185">Reference proteome</keyword>
<reference evidence="2" key="1">
    <citation type="submission" date="2021-02" db="EMBL/GenBank/DDBJ databases">
        <authorList>
            <person name="Nowell W R."/>
        </authorList>
    </citation>
    <scope>NUCLEOTIDE SEQUENCE</scope>
</reference>
<dbReference type="EMBL" id="CAJOBA010040894">
    <property type="protein sequence ID" value="CAF4102869.1"/>
    <property type="molecule type" value="Genomic_DNA"/>
</dbReference>
<evidence type="ECO:0000313" key="3">
    <source>
        <dbReference type="EMBL" id="CAF4102869.1"/>
    </source>
</evidence>
<sequence length="212" mass="24470">MNLQSHDKSQAVCNYFLPCERKEHKCRDRFEEDKHARAPLFSVIIDASGTIRRTNRKPLITNQVISITESTPEAFHESSSSIEKHVLSGENILKMTENRESLKQDLSHEIGKQEKLILGHKQILTIECTTPSYWGLNALSKHYCEIAIPQNTKDFSVLNDLLNLTVQTHGNKFGTICEKDPTEFIVTKISRIKNVKPWQDYCFKKRLQERSN</sequence>
<gene>
    <name evidence="2" type="ORF">GPM918_LOCUS32210</name>
    <name evidence="1" type="ORF">OVA965_LOCUS28369</name>
    <name evidence="4" type="ORF">SRO942_LOCUS32875</name>
    <name evidence="3" type="ORF">TMI583_LOCUS29120</name>
</gene>
<dbReference type="Proteomes" id="UP000677228">
    <property type="component" value="Unassembled WGS sequence"/>
</dbReference>
<evidence type="ECO:0000313" key="2">
    <source>
        <dbReference type="EMBL" id="CAF1378424.1"/>
    </source>
</evidence>
<evidence type="ECO:0000313" key="4">
    <source>
        <dbReference type="EMBL" id="CAF4271174.1"/>
    </source>
</evidence>
<evidence type="ECO:0000313" key="5">
    <source>
        <dbReference type="Proteomes" id="UP000663829"/>
    </source>
</evidence>